<dbReference type="GO" id="GO:0044550">
    <property type="term" value="P:secondary metabolite biosynthetic process"/>
    <property type="evidence" value="ECO:0007669"/>
    <property type="project" value="TreeGrafter"/>
</dbReference>
<evidence type="ECO:0000259" key="3">
    <source>
        <dbReference type="Pfam" id="PF08541"/>
    </source>
</evidence>
<dbReference type="InterPro" id="IPR016039">
    <property type="entry name" value="Thiolase-like"/>
</dbReference>
<evidence type="ECO:0000313" key="5">
    <source>
        <dbReference type="Proteomes" id="UP000249204"/>
    </source>
</evidence>
<dbReference type="PANTHER" id="PTHR34069">
    <property type="entry name" value="3-OXOACYL-[ACYL-CARRIER-PROTEIN] SYNTHASE 3"/>
    <property type="match status" value="1"/>
</dbReference>
<dbReference type="PANTHER" id="PTHR34069:SF2">
    <property type="entry name" value="BETA-KETOACYL-[ACYL-CARRIER-PROTEIN] SYNTHASE III"/>
    <property type="match status" value="1"/>
</dbReference>
<dbReference type="Proteomes" id="UP000249204">
    <property type="component" value="Unassembled WGS sequence"/>
</dbReference>
<protein>
    <recommendedName>
        <fullName evidence="3">Beta-ketoacyl-[acyl-carrier-protein] synthase III C-terminal domain-containing protein</fullName>
    </recommendedName>
</protein>
<dbReference type="InterPro" id="IPR013747">
    <property type="entry name" value="ACP_syn_III_C"/>
</dbReference>
<reference evidence="4 5" key="1">
    <citation type="submission" date="2018-06" db="EMBL/GenBank/DDBJ databases">
        <title>Isolation of heavy metals resistant Paenibacillus silvae NC2 from Gold-Copper mine in ZiJin, China.</title>
        <authorList>
            <person name="Xu J."/>
            <person name="Mazhar H.S."/>
            <person name="Rensing C."/>
        </authorList>
    </citation>
    <scope>NUCLEOTIDE SEQUENCE [LARGE SCALE GENOMIC DNA]</scope>
    <source>
        <strain evidence="4 5">NC2</strain>
    </source>
</reference>
<comment type="caution">
    <text evidence="4">The sequence shown here is derived from an EMBL/GenBank/DDBJ whole genome shotgun (WGS) entry which is preliminary data.</text>
</comment>
<evidence type="ECO:0000256" key="1">
    <source>
        <dbReference type="ARBA" id="ARBA00022679"/>
    </source>
</evidence>
<sequence length="336" mass="36838">MHIKQIWSHIPEHIVPIRELNEHLGLNHAQTKVLEKIHGLKQVRHDRDGDLSSLLGQVLAQVTGHPDVAPTSIKYIIYCHTIQENFPFPMKVLQALKRVYGLQHAIAFSLTQQNCASGLIALHVAETLLPSLEADDHILILTGEKTFSPVVQLIPNTTVMGEASAAVLVGSRGAGSHVVGLTSITLGQFCNVLTGSPQILREFQEIYIPRLCEVIVTAVEQAGLTLQQIQYIVPHNVNLSSWKKVAAGLSYPYERIYTSNVQEIGHCFCSDPYINLQAILEQKLMQPGDYYLLVTVGLGVTFSVAVMQYAETGGDGDDHGVNRFLKPTEVGVNGPA</sequence>
<dbReference type="AlphaFoldDB" id="A0A2W6NLK1"/>
<dbReference type="GO" id="GO:0016746">
    <property type="term" value="F:acyltransferase activity"/>
    <property type="evidence" value="ECO:0007669"/>
    <property type="project" value="UniProtKB-KW"/>
</dbReference>
<gene>
    <name evidence="4" type="ORF">DN757_05355</name>
</gene>
<name>A0A2W6NLK1_9BACL</name>
<dbReference type="RefSeq" id="WP_111269239.1">
    <property type="nucleotide sequence ID" value="NZ_QKWW01000016.1"/>
</dbReference>
<organism evidence="4 5">
    <name type="scientific">Paenibacillus silvae</name>
    <dbReference type="NCBI Taxonomy" id="1325358"/>
    <lineage>
        <taxon>Bacteria</taxon>
        <taxon>Bacillati</taxon>
        <taxon>Bacillota</taxon>
        <taxon>Bacilli</taxon>
        <taxon>Bacillales</taxon>
        <taxon>Paenibacillaceae</taxon>
        <taxon>Paenibacillus</taxon>
    </lineage>
</organism>
<evidence type="ECO:0000313" key="4">
    <source>
        <dbReference type="EMBL" id="PZT56679.1"/>
    </source>
</evidence>
<proteinExistence type="predicted"/>
<dbReference type="Pfam" id="PF08541">
    <property type="entry name" value="ACP_syn_III_C"/>
    <property type="match status" value="1"/>
</dbReference>
<accession>A0A2W6NLK1</accession>
<evidence type="ECO:0000256" key="2">
    <source>
        <dbReference type="ARBA" id="ARBA00023315"/>
    </source>
</evidence>
<dbReference type="EMBL" id="QKWW01000016">
    <property type="protein sequence ID" value="PZT56679.1"/>
    <property type="molecule type" value="Genomic_DNA"/>
</dbReference>
<dbReference type="Gene3D" id="3.40.47.10">
    <property type="match status" value="2"/>
</dbReference>
<feature type="domain" description="Beta-ketoacyl-[acyl-carrier-protein] synthase III C-terminal" evidence="3">
    <location>
        <begin position="220"/>
        <end position="308"/>
    </location>
</feature>
<keyword evidence="1" id="KW-0808">Transferase</keyword>
<keyword evidence="2" id="KW-0012">Acyltransferase</keyword>
<dbReference type="SUPFAM" id="SSF53901">
    <property type="entry name" value="Thiolase-like"/>
    <property type="match status" value="1"/>
</dbReference>